<protein>
    <submittedName>
        <fullName evidence="1">SIR2 family protein</fullName>
    </submittedName>
</protein>
<dbReference type="EMBL" id="CP157743">
    <property type="protein sequence ID" value="XBS22375.1"/>
    <property type="molecule type" value="Genomic_DNA"/>
</dbReference>
<dbReference type="RefSeq" id="WP_305908647.1">
    <property type="nucleotide sequence ID" value="NZ_CP157743.1"/>
</dbReference>
<proteinExistence type="predicted"/>
<dbReference type="KEGG" id="mech:Q9L42_009665"/>
<evidence type="ECO:0000313" key="2">
    <source>
        <dbReference type="Proteomes" id="UP001225378"/>
    </source>
</evidence>
<reference evidence="1 2" key="1">
    <citation type="journal article" date="2024" name="Microbiology">
        <title>Methylomarinum rosea sp. nov., a novel halophilic methanotrophic bacterium from the hypersaline Lake Elton.</title>
        <authorList>
            <person name="Suleimanov R.Z."/>
            <person name="Oshkin I.Y."/>
            <person name="Danilova O.V."/>
            <person name="Suzina N.E."/>
            <person name="Dedysh S.N."/>
        </authorList>
    </citation>
    <scope>NUCLEOTIDE SEQUENCE [LARGE SCALE GENOMIC DNA]</scope>
    <source>
        <strain evidence="1 2">Ch1-1</strain>
    </source>
</reference>
<evidence type="ECO:0000313" key="1">
    <source>
        <dbReference type="EMBL" id="XBS22375.1"/>
    </source>
</evidence>
<dbReference type="Pfam" id="PF13289">
    <property type="entry name" value="SIR2_2"/>
    <property type="match status" value="1"/>
</dbReference>
<dbReference type="Proteomes" id="UP001225378">
    <property type="component" value="Chromosome"/>
</dbReference>
<gene>
    <name evidence="1" type="ORF">Q9L42_009665</name>
</gene>
<organism evidence="1 2">
    <name type="scientific">Methylomarinum roseum</name>
    <dbReference type="NCBI Taxonomy" id="3067653"/>
    <lineage>
        <taxon>Bacteria</taxon>
        <taxon>Pseudomonadati</taxon>
        <taxon>Pseudomonadota</taxon>
        <taxon>Gammaproteobacteria</taxon>
        <taxon>Methylococcales</taxon>
        <taxon>Methylococcaceae</taxon>
        <taxon>Methylomarinum</taxon>
    </lineage>
</organism>
<keyword evidence="2" id="KW-1185">Reference proteome</keyword>
<accession>A0AAU7NZ63</accession>
<name>A0AAU7NZ63_9GAMM</name>
<dbReference type="AlphaFoldDB" id="A0AAU7NZ63"/>
<sequence length="385" mass="42625">MSASDNLEAIWTAPFGDALDALDALMAQHGRVFLIGAGCSKCAGLPLMEELTAKVLGSGVLDADTTDILKGIQVSFAGASGPNIEDYLSEIIDLLAIAERRSERGATDNQVFIKDKQYSGQQLRESAEKIKRTISDIIECSDKKIDVAVHREFVKAVHRPIRPGKTDGLGCVDYLCLNYDTLLEDTLALERISFSDGLDGGVTGWWNPTVFERDGISSRIFKLHGSINWCEFDGDPLPRRVAGNVNVQSEGDKRILIWPASTKYRETQRDPYAQLAEHGRRALRAAPGSQKILITCGYRFGDSHINLEIDRALRESDGRLTVVVFTSDNDPQGQLKGWHDDPAITEQVLIFANRGFFHGSNKTSSDADLLWWKFENLTRLLGGKR</sequence>